<accession>A0A6L6PSH7</accession>
<evidence type="ECO:0000259" key="5">
    <source>
        <dbReference type="Pfam" id="PF02120"/>
    </source>
</evidence>
<evidence type="ECO:0000313" key="6">
    <source>
        <dbReference type="EMBL" id="MTW00460.1"/>
    </source>
</evidence>
<dbReference type="Gene3D" id="3.30.750.140">
    <property type="match status" value="1"/>
</dbReference>
<name>A0A6L6PSH7_9BURK</name>
<keyword evidence="7" id="KW-1185">Reference proteome</keyword>
<dbReference type="PRINTS" id="PR01007">
    <property type="entry name" value="FLGHOOKFLIK"/>
</dbReference>
<feature type="region of interest" description="Disordered" evidence="4">
    <location>
        <begin position="1"/>
        <end position="58"/>
    </location>
</feature>
<reference evidence="6 7" key="1">
    <citation type="submission" date="2019-11" db="EMBL/GenBank/DDBJ databases">
        <title>Type strains purchased from KCTC, JCM and DSMZ.</title>
        <authorList>
            <person name="Lu H."/>
        </authorList>
    </citation>
    <scope>NUCLEOTIDE SEQUENCE [LARGE SCALE GENOMIC DNA]</scope>
    <source>
        <strain evidence="6 7">KCTC 42409</strain>
    </source>
</reference>
<evidence type="ECO:0000256" key="1">
    <source>
        <dbReference type="ARBA" id="ARBA00003944"/>
    </source>
</evidence>
<dbReference type="Proteomes" id="UP000484015">
    <property type="component" value="Unassembled WGS sequence"/>
</dbReference>
<gene>
    <name evidence="6" type="ORF">GM668_00005</name>
</gene>
<comment type="function">
    <text evidence="1">Controls the length of the flagellar hook.</text>
</comment>
<dbReference type="InterPro" id="IPR021136">
    <property type="entry name" value="Flagellar_hook_control-like_C"/>
</dbReference>
<keyword evidence="6" id="KW-0966">Cell projection</keyword>
<dbReference type="InterPro" id="IPR001635">
    <property type="entry name" value="Flag_hook_Flik"/>
</dbReference>
<feature type="non-terminal residue" evidence="6">
    <location>
        <position position="1"/>
    </location>
</feature>
<evidence type="ECO:0000256" key="3">
    <source>
        <dbReference type="ARBA" id="ARBA00022795"/>
    </source>
</evidence>
<dbReference type="PANTHER" id="PTHR37533:SF2">
    <property type="entry name" value="FLAGELLAR HOOK-LENGTH CONTROL PROTEIN"/>
    <property type="match status" value="1"/>
</dbReference>
<feature type="compositionally biased region" description="Low complexity" evidence="4">
    <location>
        <begin position="241"/>
        <end position="253"/>
    </location>
</feature>
<dbReference type="EMBL" id="WNLA01000001">
    <property type="protein sequence ID" value="MTW00460.1"/>
    <property type="molecule type" value="Genomic_DNA"/>
</dbReference>
<dbReference type="PANTHER" id="PTHR37533">
    <property type="entry name" value="FLAGELLAR HOOK-LENGTH CONTROL PROTEIN"/>
    <property type="match status" value="1"/>
</dbReference>
<evidence type="ECO:0000256" key="2">
    <source>
        <dbReference type="ARBA" id="ARBA00009149"/>
    </source>
</evidence>
<dbReference type="GO" id="GO:0044780">
    <property type="term" value="P:bacterial-type flagellum assembly"/>
    <property type="evidence" value="ECO:0007669"/>
    <property type="project" value="InterPro"/>
</dbReference>
<sequence>ADEPAATATATAPAAKDALPATATGTALPQPAAALPDAKPADTAATTATAAASAPQDGHATAVNDFSAALAAHQAADTNADTGAGAAAKVQPDLRQPAGVERTQESRAPAIRAVEANAAASVPAPVAQAQLASAKAAEAVAANQLPARVGTTAWDQQLGQKVVWMVAGGEQSASLTLNPPDLGPMQVVLNVSNDQASASFTAAQPEVRQALEAALPRLREMMSEAGIQLGSATVSAEMSGQQQAFDQARAAQQGNGGNGRGGRGQGGNGDGVNIGNDATPAPRRTVLGAVDTFA</sequence>
<comment type="similarity">
    <text evidence="2">Belongs to the FliK family.</text>
</comment>
<evidence type="ECO:0000256" key="4">
    <source>
        <dbReference type="SAM" id="MobiDB-lite"/>
    </source>
</evidence>
<keyword evidence="6" id="KW-0282">Flagellum</keyword>
<feature type="compositionally biased region" description="Low complexity" evidence="4">
    <location>
        <begin position="1"/>
        <end position="55"/>
    </location>
</feature>
<dbReference type="RefSeq" id="WP_211923330.1">
    <property type="nucleotide sequence ID" value="NZ_WNLA01000001.1"/>
</dbReference>
<dbReference type="InterPro" id="IPR038610">
    <property type="entry name" value="FliK-like_C_sf"/>
</dbReference>
<feature type="region of interest" description="Disordered" evidence="4">
    <location>
        <begin position="238"/>
        <end position="283"/>
    </location>
</feature>
<dbReference type="CDD" id="cd17470">
    <property type="entry name" value="T3SS_Flik_C"/>
    <property type="match status" value="1"/>
</dbReference>
<comment type="caution">
    <text evidence="6">The sequence shown here is derived from an EMBL/GenBank/DDBJ whole genome shotgun (WGS) entry which is preliminary data.</text>
</comment>
<dbReference type="AlphaFoldDB" id="A0A6L6PSH7"/>
<keyword evidence="6" id="KW-0969">Cilium</keyword>
<keyword evidence="3" id="KW-1005">Bacterial flagellum biogenesis</keyword>
<feature type="domain" description="Flagellar hook-length control protein-like C-terminal" evidence="5">
    <location>
        <begin position="160"/>
        <end position="243"/>
    </location>
</feature>
<dbReference type="Pfam" id="PF02120">
    <property type="entry name" value="Flg_hook"/>
    <property type="match status" value="1"/>
</dbReference>
<feature type="compositionally biased region" description="Gly residues" evidence="4">
    <location>
        <begin position="254"/>
        <end position="272"/>
    </location>
</feature>
<dbReference type="GO" id="GO:0009424">
    <property type="term" value="C:bacterial-type flagellum hook"/>
    <property type="evidence" value="ECO:0007669"/>
    <property type="project" value="InterPro"/>
</dbReference>
<organism evidence="6 7">
    <name type="scientific">Pseudoduganella ginsengisoli</name>
    <dbReference type="NCBI Taxonomy" id="1462440"/>
    <lineage>
        <taxon>Bacteria</taxon>
        <taxon>Pseudomonadati</taxon>
        <taxon>Pseudomonadota</taxon>
        <taxon>Betaproteobacteria</taxon>
        <taxon>Burkholderiales</taxon>
        <taxon>Oxalobacteraceae</taxon>
        <taxon>Telluria group</taxon>
        <taxon>Pseudoduganella</taxon>
    </lineage>
</organism>
<dbReference type="InterPro" id="IPR052563">
    <property type="entry name" value="FliK"/>
</dbReference>
<evidence type="ECO:0000313" key="7">
    <source>
        <dbReference type="Proteomes" id="UP000484015"/>
    </source>
</evidence>
<protein>
    <submittedName>
        <fullName evidence="6">Flagellar hook-length control protein FliK</fullName>
    </submittedName>
</protein>
<feature type="region of interest" description="Disordered" evidence="4">
    <location>
        <begin position="82"/>
        <end position="107"/>
    </location>
</feature>
<proteinExistence type="inferred from homology"/>